<protein>
    <submittedName>
        <fullName evidence="1">Uncharacterized protein</fullName>
    </submittedName>
</protein>
<proteinExistence type="predicted"/>
<dbReference type="Proteomes" id="UP001281761">
    <property type="component" value="Unassembled WGS sequence"/>
</dbReference>
<keyword evidence="2" id="KW-1185">Reference proteome</keyword>
<evidence type="ECO:0000313" key="1">
    <source>
        <dbReference type="EMBL" id="KAK2946164.1"/>
    </source>
</evidence>
<organism evidence="1 2">
    <name type="scientific">Blattamonas nauphoetae</name>
    <dbReference type="NCBI Taxonomy" id="2049346"/>
    <lineage>
        <taxon>Eukaryota</taxon>
        <taxon>Metamonada</taxon>
        <taxon>Preaxostyla</taxon>
        <taxon>Oxymonadida</taxon>
        <taxon>Blattamonas</taxon>
    </lineage>
</organism>
<reference evidence="1 2" key="1">
    <citation type="journal article" date="2022" name="bioRxiv">
        <title>Genomics of Preaxostyla Flagellates Illuminates Evolutionary Transitions and the Path Towards Mitochondrial Loss.</title>
        <authorList>
            <person name="Novak L.V.F."/>
            <person name="Treitli S.C."/>
            <person name="Pyrih J."/>
            <person name="Halakuc P."/>
            <person name="Pipaliya S.V."/>
            <person name="Vacek V."/>
            <person name="Brzon O."/>
            <person name="Soukal P."/>
            <person name="Eme L."/>
            <person name="Dacks J.B."/>
            <person name="Karnkowska A."/>
            <person name="Elias M."/>
            <person name="Hampl V."/>
        </authorList>
    </citation>
    <scope>NUCLEOTIDE SEQUENCE [LARGE SCALE GENOMIC DNA]</scope>
    <source>
        <strain evidence="1">NAU3</strain>
        <tissue evidence="1">Gut</tissue>
    </source>
</reference>
<evidence type="ECO:0000313" key="2">
    <source>
        <dbReference type="Proteomes" id="UP001281761"/>
    </source>
</evidence>
<name>A0ABQ9X4D8_9EUKA</name>
<accession>A0ABQ9X4D8</accession>
<comment type="caution">
    <text evidence="1">The sequence shown here is derived from an EMBL/GenBank/DDBJ whole genome shotgun (WGS) entry which is preliminary data.</text>
</comment>
<gene>
    <name evidence="1" type="ORF">BLNAU_18908</name>
</gene>
<dbReference type="EMBL" id="JARBJD010000235">
    <property type="protein sequence ID" value="KAK2946164.1"/>
    <property type="molecule type" value="Genomic_DNA"/>
</dbReference>
<sequence length="655" mass="70353">MSSELISEAILSDDGELLFKVPISTASSSILGFGETYTISSLKFGNEVVVVNSDVELAVPHAPTATMTSCSLDAASNSKFSLTLKGSNIPASGSFIVSFDGLNQTIAVTMSSSGGLSSLVEVSKATEIQFGQTYTISSIVERVHGREDERILCSGLTMTTPDGPSLLRVNSATLKVDDLNRVVLRLSFVDMAAGSFVMKVRNTNTLLEFTLSSPIVTTLGSVTGTLTELVYESGKLEYGASYTIVSLESSTLPILIKDSTGFIVPDEPKRIEKGRVTLNGATEVTVRLKGRALTDGTHKLRLNSVDSELTSEASLSDDGELLFKVPISPSSSILTFGTTYTISSLKFGSEAVIVNSDVELAVPNPPIVTSVQIHPNSIDTSMTLEFKGINLELDGFYTVTLSPPFSFAMLFKSETASSSELLLGRVDSLQHNTEYTIQSITRVVDDSDVILTDGIVSFTTPKSRVHLILQVNQNEGEDDVFCGESDSPCSSIDVAWLIFIRDPYHGNEGSGRQSNVDSNQIESKKNKEIDRAVIVESAVTVSTDSAPSSIVMFCDSSYLAVQLDGLGVVIKDGLITISPRVSGEVSECGEKDECCSSVSVGLKTGLNQKQVDEKIILSIVHSSYFGSRMWVGSEDVEVEGKKRKRSRLEVEDRDA</sequence>